<evidence type="ECO:0000256" key="8">
    <source>
        <dbReference type="RuleBase" id="RU004327"/>
    </source>
</evidence>
<evidence type="ECO:0000256" key="7">
    <source>
        <dbReference type="RuleBase" id="RU004326"/>
    </source>
</evidence>
<sequence>MSRQYFGTDGVRGKVGEFPITPDFAMKLGWAAGTVLASSGTKEVLIGKDTRISGYMLESAMEAGLSAAGINVALVGPMPTPAVAYLATTFRADAGVVISASHNPFCDNGIKFFSNSGTKLNDAQELEIEALLDKAINHNAMECVDSADLGKVRRINDAAGRYIEFCKGVFANDLTLAGLKIVVDSANGAAYHIAPNVYRELGAEVISINDKPNGLNINAQCGATSLDSLQTAVMVHEADLGIALDGDADRVMFVDHNGHVVDGDQILYILAQAGKRNSSLDGGVVGTLMSNLGLEIALKELDIPFVRAKVGDRYVVEQLKATGWKIGGEGSGHILDLNYASTGDGIVASLLVLQAVLQANSKLANVVAGMTKLPQVLINVRLTQNNADEIIASEAVKQAVIDAEKILAENGRVLLRKSGTEPLIRVMVESTDINMTQEQAENIAKAVSEA</sequence>
<dbReference type="Gene3D" id="3.40.120.10">
    <property type="entry name" value="Alpha-D-Glucose-1,6-Bisphosphate, subunit A, domain 3"/>
    <property type="match status" value="3"/>
</dbReference>
<dbReference type="EC" id="5.4.2.10" evidence="6 8"/>
<evidence type="ECO:0000313" key="13">
    <source>
        <dbReference type="EMBL" id="RTR32524.1"/>
    </source>
</evidence>
<dbReference type="EMBL" id="RXNV01000003">
    <property type="protein sequence ID" value="RTR32524.1"/>
    <property type="molecule type" value="Genomic_DNA"/>
</dbReference>
<dbReference type="FunFam" id="3.40.120.10:FF:000003">
    <property type="entry name" value="Phosphoglucosamine mutase"/>
    <property type="match status" value="1"/>
</dbReference>
<dbReference type="NCBIfam" id="NF008139">
    <property type="entry name" value="PRK10887.1"/>
    <property type="match status" value="1"/>
</dbReference>
<dbReference type="InterPro" id="IPR005844">
    <property type="entry name" value="A-D-PHexomutase_a/b/a-I"/>
</dbReference>
<dbReference type="GO" id="GO:0000287">
    <property type="term" value="F:magnesium ion binding"/>
    <property type="evidence" value="ECO:0007669"/>
    <property type="project" value="UniProtKB-UniRule"/>
</dbReference>
<dbReference type="HAMAP" id="MF_01554_B">
    <property type="entry name" value="GlmM_B"/>
    <property type="match status" value="1"/>
</dbReference>
<evidence type="ECO:0000313" key="14">
    <source>
        <dbReference type="Proteomes" id="UP000282060"/>
    </source>
</evidence>
<reference evidence="13 14" key="1">
    <citation type="submission" date="2018-12" db="EMBL/GenBank/DDBJ databases">
        <authorList>
            <person name="Yu L."/>
        </authorList>
    </citation>
    <scope>NUCLEOTIDE SEQUENCE [LARGE SCALE GENOMIC DNA]</scope>
    <source>
        <strain evidence="13 14">HAW-EB5</strain>
    </source>
</reference>
<feature type="domain" description="Alpha-D-phosphohexomutase C-terminal" evidence="9">
    <location>
        <begin position="377"/>
        <end position="445"/>
    </location>
</feature>
<dbReference type="InterPro" id="IPR036900">
    <property type="entry name" value="A-D-PHexomutase_C_sf"/>
</dbReference>
<dbReference type="InterPro" id="IPR006352">
    <property type="entry name" value="GlmM_bact"/>
</dbReference>
<evidence type="ECO:0000259" key="12">
    <source>
        <dbReference type="Pfam" id="PF02880"/>
    </source>
</evidence>
<dbReference type="InterPro" id="IPR016066">
    <property type="entry name" value="A-D-PHexomutase_CS"/>
</dbReference>
<feature type="active site" description="Phosphoserine intermediate" evidence="6">
    <location>
        <position position="101"/>
    </location>
</feature>
<feature type="modified residue" description="Phosphoserine" evidence="6">
    <location>
        <position position="101"/>
    </location>
</feature>
<dbReference type="Pfam" id="PF00408">
    <property type="entry name" value="PGM_PMM_IV"/>
    <property type="match status" value="1"/>
</dbReference>
<feature type="binding site" evidence="6">
    <location>
        <position position="245"/>
    </location>
    <ligand>
        <name>Mg(2+)</name>
        <dbReference type="ChEBI" id="CHEBI:18420"/>
    </ligand>
</feature>
<comment type="catalytic activity">
    <reaction evidence="6 8">
        <text>alpha-D-glucosamine 1-phosphate = D-glucosamine 6-phosphate</text>
        <dbReference type="Rhea" id="RHEA:23424"/>
        <dbReference type="ChEBI" id="CHEBI:58516"/>
        <dbReference type="ChEBI" id="CHEBI:58725"/>
        <dbReference type="EC" id="5.4.2.10"/>
    </reaction>
</comment>
<dbReference type="InterPro" id="IPR005841">
    <property type="entry name" value="Alpha-D-phosphohexomutase_SF"/>
</dbReference>
<protein>
    <recommendedName>
        <fullName evidence="6 8">Phosphoglucosamine mutase</fullName>
        <ecNumber evidence="6 8">5.4.2.10</ecNumber>
    </recommendedName>
</protein>
<feature type="domain" description="Alpha-D-phosphohexomutase alpha/beta/alpha" evidence="11">
    <location>
        <begin position="161"/>
        <end position="258"/>
    </location>
</feature>
<comment type="PTM">
    <text evidence="6">Activated by phosphorylation.</text>
</comment>
<evidence type="ECO:0000256" key="4">
    <source>
        <dbReference type="ARBA" id="ARBA00022842"/>
    </source>
</evidence>
<dbReference type="PRINTS" id="PR00509">
    <property type="entry name" value="PGMPMM"/>
</dbReference>
<dbReference type="AlphaFoldDB" id="A0A3S0JZP5"/>
<keyword evidence="5 6" id="KW-0413">Isomerase</keyword>
<proteinExistence type="inferred from homology"/>
<keyword evidence="2 6" id="KW-0597">Phosphoprotein</keyword>
<feature type="binding site" evidence="6">
    <location>
        <position position="247"/>
    </location>
    <ligand>
        <name>Mg(2+)</name>
        <dbReference type="ChEBI" id="CHEBI:18420"/>
    </ligand>
</feature>
<comment type="similarity">
    <text evidence="1 6 7">Belongs to the phosphohexose mutase family.</text>
</comment>
<keyword evidence="4 6" id="KW-0460">Magnesium</keyword>
<dbReference type="Proteomes" id="UP000282060">
    <property type="component" value="Unassembled WGS sequence"/>
</dbReference>
<dbReference type="GO" id="GO:0004615">
    <property type="term" value="F:phosphomannomutase activity"/>
    <property type="evidence" value="ECO:0007669"/>
    <property type="project" value="TreeGrafter"/>
</dbReference>
<dbReference type="FunFam" id="3.40.120.10:FF:000001">
    <property type="entry name" value="Phosphoglucosamine mutase"/>
    <property type="match status" value="1"/>
</dbReference>
<dbReference type="PROSITE" id="PS00710">
    <property type="entry name" value="PGM_PMM"/>
    <property type="match status" value="1"/>
</dbReference>
<dbReference type="InterPro" id="IPR005845">
    <property type="entry name" value="A-D-PHexomutase_a/b/a-II"/>
</dbReference>
<dbReference type="Gene3D" id="3.30.310.50">
    <property type="entry name" value="Alpha-D-phosphohexomutase, C-terminal domain"/>
    <property type="match status" value="1"/>
</dbReference>
<dbReference type="InterPro" id="IPR005843">
    <property type="entry name" value="A-D-PHexomutase_C"/>
</dbReference>
<dbReference type="InterPro" id="IPR005846">
    <property type="entry name" value="A-D-PHexomutase_a/b/a-III"/>
</dbReference>
<dbReference type="OrthoDB" id="9803322at2"/>
<dbReference type="GO" id="GO:0005975">
    <property type="term" value="P:carbohydrate metabolic process"/>
    <property type="evidence" value="ECO:0007669"/>
    <property type="project" value="InterPro"/>
</dbReference>
<name>A0A3S0JZP5_9GAMM</name>
<keyword evidence="3 6" id="KW-0479">Metal-binding</keyword>
<gene>
    <name evidence="6" type="primary">glmM</name>
    <name evidence="13" type="ORF">EKG39_09075</name>
</gene>
<evidence type="ECO:0000256" key="3">
    <source>
        <dbReference type="ARBA" id="ARBA00022723"/>
    </source>
</evidence>
<dbReference type="Pfam" id="PF02880">
    <property type="entry name" value="PGM_PMM_III"/>
    <property type="match status" value="1"/>
</dbReference>
<evidence type="ECO:0000256" key="2">
    <source>
        <dbReference type="ARBA" id="ARBA00022553"/>
    </source>
</evidence>
<evidence type="ECO:0000259" key="11">
    <source>
        <dbReference type="Pfam" id="PF02879"/>
    </source>
</evidence>
<keyword evidence="14" id="KW-1185">Reference proteome</keyword>
<organism evidence="13 14">
    <name type="scientific">Shewanella atlantica</name>
    <dbReference type="NCBI Taxonomy" id="271099"/>
    <lineage>
        <taxon>Bacteria</taxon>
        <taxon>Pseudomonadati</taxon>
        <taxon>Pseudomonadota</taxon>
        <taxon>Gammaproteobacteria</taxon>
        <taxon>Alteromonadales</taxon>
        <taxon>Shewanellaceae</taxon>
        <taxon>Shewanella</taxon>
    </lineage>
</organism>
<evidence type="ECO:0000259" key="10">
    <source>
        <dbReference type="Pfam" id="PF02878"/>
    </source>
</evidence>
<dbReference type="GO" id="GO:0009252">
    <property type="term" value="P:peptidoglycan biosynthetic process"/>
    <property type="evidence" value="ECO:0007669"/>
    <property type="project" value="UniProtKB-ARBA"/>
</dbReference>
<dbReference type="PANTHER" id="PTHR42946:SF1">
    <property type="entry name" value="PHOSPHOGLUCOMUTASE (ALPHA-D-GLUCOSE-1,6-BISPHOSPHATE-DEPENDENT)"/>
    <property type="match status" value="1"/>
</dbReference>
<dbReference type="SUPFAM" id="SSF55957">
    <property type="entry name" value="Phosphoglucomutase, C-terminal domain"/>
    <property type="match status" value="1"/>
</dbReference>
<feature type="domain" description="Alpha-D-phosphohexomutase alpha/beta/alpha" evidence="10">
    <location>
        <begin position="3"/>
        <end position="135"/>
    </location>
</feature>
<dbReference type="InterPro" id="IPR050060">
    <property type="entry name" value="Phosphoglucosamine_mutase"/>
</dbReference>
<comment type="cofactor">
    <cofactor evidence="6">
        <name>Mg(2+)</name>
        <dbReference type="ChEBI" id="CHEBI:18420"/>
    </cofactor>
    <text evidence="6">Binds 1 Mg(2+) ion per subunit.</text>
</comment>
<dbReference type="SUPFAM" id="SSF53738">
    <property type="entry name" value="Phosphoglucomutase, first 3 domains"/>
    <property type="match status" value="3"/>
</dbReference>
<dbReference type="PANTHER" id="PTHR42946">
    <property type="entry name" value="PHOSPHOHEXOSE MUTASE"/>
    <property type="match status" value="1"/>
</dbReference>
<dbReference type="GO" id="GO:0008966">
    <property type="term" value="F:phosphoglucosamine mutase activity"/>
    <property type="evidence" value="ECO:0007669"/>
    <property type="project" value="UniProtKB-UniRule"/>
</dbReference>
<dbReference type="GO" id="GO:0006048">
    <property type="term" value="P:UDP-N-acetylglucosamine biosynthetic process"/>
    <property type="evidence" value="ECO:0007669"/>
    <property type="project" value="TreeGrafter"/>
</dbReference>
<evidence type="ECO:0000256" key="1">
    <source>
        <dbReference type="ARBA" id="ARBA00010231"/>
    </source>
</evidence>
<accession>A0A3S0JZP5</accession>
<evidence type="ECO:0000256" key="6">
    <source>
        <dbReference type="HAMAP-Rule" id="MF_01554"/>
    </source>
</evidence>
<evidence type="ECO:0000259" key="9">
    <source>
        <dbReference type="Pfam" id="PF00408"/>
    </source>
</evidence>
<comment type="caution">
    <text evidence="13">The sequence shown here is derived from an EMBL/GenBank/DDBJ whole genome shotgun (WGS) entry which is preliminary data.</text>
</comment>
<dbReference type="Pfam" id="PF02879">
    <property type="entry name" value="PGM_PMM_II"/>
    <property type="match status" value="1"/>
</dbReference>
<dbReference type="CDD" id="cd05802">
    <property type="entry name" value="GlmM"/>
    <property type="match status" value="1"/>
</dbReference>
<dbReference type="NCBIfam" id="TIGR01455">
    <property type="entry name" value="glmM"/>
    <property type="match status" value="1"/>
</dbReference>
<dbReference type="FunFam" id="3.30.310.50:FF:000001">
    <property type="entry name" value="Phosphoglucosamine mutase"/>
    <property type="match status" value="1"/>
</dbReference>
<dbReference type="GO" id="GO:0005829">
    <property type="term" value="C:cytosol"/>
    <property type="evidence" value="ECO:0007669"/>
    <property type="project" value="TreeGrafter"/>
</dbReference>
<dbReference type="RefSeq" id="WP_126505415.1">
    <property type="nucleotide sequence ID" value="NZ_RXNV01000003.1"/>
</dbReference>
<feature type="domain" description="Alpha-D-phosphohexomutase alpha/beta/alpha" evidence="12">
    <location>
        <begin position="262"/>
        <end position="370"/>
    </location>
</feature>
<feature type="binding site" evidence="6">
    <location>
        <position position="249"/>
    </location>
    <ligand>
        <name>Mg(2+)</name>
        <dbReference type="ChEBI" id="CHEBI:18420"/>
    </ligand>
</feature>
<dbReference type="Pfam" id="PF02878">
    <property type="entry name" value="PGM_PMM_I"/>
    <property type="match status" value="1"/>
</dbReference>
<dbReference type="InterPro" id="IPR016055">
    <property type="entry name" value="A-D-PHexomutase_a/b/a-I/II/III"/>
</dbReference>
<evidence type="ECO:0000256" key="5">
    <source>
        <dbReference type="ARBA" id="ARBA00023235"/>
    </source>
</evidence>
<comment type="function">
    <text evidence="6 8">Catalyzes the conversion of glucosamine-6-phosphate to glucosamine-1-phosphate.</text>
</comment>
<feature type="binding site" description="via phosphate group" evidence="6">
    <location>
        <position position="101"/>
    </location>
    <ligand>
        <name>Mg(2+)</name>
        <dbReference type="ChEBI" id="CHEBI:18420"/>
    </ligand>
</feature>